<comment type="similarity">
    <text evidence="7 8">Belongs to the drug/metabolite transporter (DMT) superfamily. Small multidrug resistance (SMR) (TC 2.A.7.1) family.</text>
</comment>
<evidence type="ECO:0000256" key="7">
    <source>
        <dbReference type="ARBA" id="ARBA00038032"/>
    </source>
</evidence>
<feature type="transmembrane region" description="Helical" evidence="9">
    <location>
        <begin position="87"/>
        <end position="106"/>
    </location>
</feature>
<comment type="caution">
    <text evidence="10">The sequence shown here is derived from an EMBL/GenBank/DDBJ whole genome shotgun (WGS) entry which is preliminary data.</text>
</comment>
<evidence type="ECO:0000256" key="8">
    <source>
        <dbReference type="RuleBase" id="RU003942"/>
    </source>
</evidence>
<evidence type="ECO:0000256" key="9">
    <source>
        <dbReference type="SAM" id="Phobius"/>
    </source>
</evidence>
<dbReference type="FunFam" id="1.10.3730.20:FF:000001">
    <property type="entry name" value="Quaternary ammonium compound resistance transporter SugE"/>
    <property type="match status" value="1"/>
</dbReference>
<gene>
    <name evidence="10" type="ORF">EcCFBP13530_23755</name>
</gene>
<feature type="transmembrane region" description="Helical" evidence="9">
    <location>
        <begin position="61"/>
        <end position="81"/>
    </location>
</feature>
<evidence type="ECO:0000256" key="6">
    <source>
        <dbReference type="ARBA" id="ARBA00023136"/>
    </source>
</evidence>
<sequence length="112" mass="11900">MNTHALLFLSISILMEVIATTALKLSDSFTRLIPGLVAVVGYAIAFYCLTIPMKTVPTGIIYAIWSGAGIVLIGLAGWIFTGQKMDAPAILGMFLILCGVVVINIFSKSVAH</sequence>
<dbReference type="InterPro" id="IPR037185">
    <property type="entry name" value="EmrE-like"/>
</dbReference>
<dbReference type="GO" id="GO:1990961">
    <property type="term" value="P:xenobiotic detoxification by transmembrane export across the plasma membrane"/>
    <property type="evidence" value="ECO:0007669"/>
    <property type="project" value="UniProtKB-ARBA"/>
</dbReference>
<proteinExistence type="inferred from homology"/>
<protein>
    <submittedName>
        <fullName evidence="10">QacE family quaternary ammonium compound efflux SMR transporter</fullName>
    </submittedName>
</protein>
<dbReference type="Gene3D" id="1.10.3730.20">
    <property type="match status" value="1"/>
</dbReference>
<reference evidence="10 11" key="1">
    <citation type="journal article" date="2019" name="Sci. Rep.">
        <title>Differences in resource use lead to coexistence of seed-transmitted microbial populations.</title>
        <authorList>
            <person name="Torres-Cortes G."/>
            <person name="Garcia B.J."/>
            <person name="Compant S."/>
            <person name="Rezki S."/>
            <person name="Jones P."/>
            <person name="Preveaux A."/>
            <person name="Briand M."/>
            <person name="Roulet A."/>
            <person name="Bouchez O."/>
            <person name="Jacobson D."/>
            <person name="Barret M."/>
        </authorList>
    </citation>
    <scope>NUCLEOTIDE SEQUENCE [LARGE SCALE GENOMIC DNA]</scope>
    <source>
        <strain evidence="10 11">CFBP13530</strain>
    </source>
</reference>
<evidence type="ECO:0000256" key="5">
    <source>
        <dbReference type="ARBA" id="ARBA00022989"/>
    </source>
</evidence>
<dbReference type="InterPro" id="IPR045324">
    <property type="entry name" value="Small_multidrug_res"/>
</dbReference>
<evidence type="ECO:0000256" key="1">
    <source>
        <dbReference type="ARBA" id="ARBA00004651"/>
    </source>
</evidence>
<dbReference type="GO" id="GO:0015220">
    <property type="term" value="F:choline transmembrane transporter activity"/>
    <property type="evidence" value="ECO:0007669"/>
    <property type="project" value="TreeGrafter"/>
</dbReference>
<keyword evidence="5 9" id="KW-1133">Transmembrane helix</keyword>
<evidence type="ECO:0000256" key="4">
    <source>
        <dbReference type="ARBA" id="ARBA00022692"/>
    </source>
</evidence>
<feature type="transmembrane region" description="Helical" evidence="9">
    <location>
        <begin position="29"/>
        <end position="49"/>
    </location>
</feature>
<dbReference type="EMBL" id="QGAL01000018">
    <property type="protein sequence ID" value="TKK12398.1"/>
    <property type="molecule type" value="Genomic_DNA"/>
</dbReference>
<dbReference type="Pfam" id="PF00893">
    <property type="entry name" value="Multi_Drug_Res"/>
    <property type="match status" value="1"/>
</dbReference>
<accession>A0AB38NY26</accession>
<evidence type="ECO:0000313" key="10">
    <source>
        <dbReference type="EMBL" id="TKK12398.1"/>
    </source>
</evidence>
<dbReference type="PANTHER" id="PTHR30561">
    <property type="entry name" value="SMR FAMILY PROTON-DEPENDENT DRUG EFFLUX TRANSPORTER SUGE"/>
    <property type="match status" value="1"/>
</dbReference>
<dbReference type="Proteomes" id="UP000306327">
    <property type="component" value="Unassembled WGS sequence"/>
</dbReference>
<dbReference type="SUPFAM" id="SSF103481">
    <property type="entry name" value="Multidrug resistance efflux transporter EmrE"/>
    <property type="match status" value="1"/>
</dbReference>
<dbReference type="PANTHER" id="PTHR30561:SF1">
    <property type="entry name" value="MULTIDRUG TRANSPORTER EMRE"/>
    <property type="match status" value="1"/>
</dbReference>
<dbReference type="GO" id="GO:0015297">
    <property type="term" value="F:antiporter activity"/>
    <property type="evidence" value="ECO:0007669"/>
    <property type="project" value="TreeGrafter"/>
</dbReference>
<name>A0AB38NY26_9ENTR</name>
<keyword evidence="4 8" id="KW-0812">Transmembrane</keyword>
<evidence type="ECO:0000313" key="11">
    <source>
        <dbReference type="Proteomes" id="UP000306327"/>
    </source>
</evidence>
<keyword evidence="3" id="KW-1003">Cell membrane</keyword>
<comment type="subcellular location">
    <subcellularLocation>
        <location evidence="1 8">Cell membrane</location>
        <topology evidence="1 8">Multi-pass membrane protein</topology>
    </subcellularLocation>
</comment>
<dbReference type="GO" id="GO:0015199">
    <property type="term" value="F:amino-acid betaine transmembrane transporter activity"/>
    <property type="evidence" value="ECO:0007669"/>
    <property type="project" value="TreeGrafter"/>
</dbReference>
<dbReference type="GO" id="GO:0031460">
    <property type="term" value="P:glycine betaine transport"/>
    <property type="evidence" value="ECO:0007669"/>
    <property type="project" value="TreeGrafter"/>
</dbReference>
<keyword evidence="6 9" id="KW-0472">Membrane</keyword>
<evidence type="ECO:0000256" key="3">
    <source>
        <dbReference type="ARBA" id="ARBA00022475"/>
    </source>
</evidence>
<dbReference type="AlphaFoldDB" id="A0AB38NY26"/>
<evidence type="ECO:0000256" key="2">
    <source>
        <dbReference type="ARBA" id="ARBA00022448"/>
    </source>
</evidence>
<organism evidence="10 11">
    <name type="scientific">Enterobacter cancerogenus</name>
    <dbReference type="NCBI Taxonomy" id="69218"/>
    <lineage>
        <taxon>Bacteria</taxon>
        <taxon>Pseudomonadati</taxon>
        <taxon>Pseudomonadota</taxon>
        <taxon>Gammaproteobacteria</taxon>
        <taxon>Enterobacterales</taxon>
        <taxon>Enterobacteriaceae</taxon>
        <taxon>Enterobacter</taxon>
        <taxon>Enterobacter cloacae complex</taxon>
    </lineage>
</organism>
<dbReference type="GO" id="GO:0005886">
    <property type="term" value="C:plasma membrane"/>
    <property type="evidence" value="ECO:0007669"/>
    <property type="project" value="UniProtKB-SubCell"/>
</dbReference>
<dbReference type="InterPro" id="IPR000390">
    <property type="entry name" value="Small_drug/metabolite_transptr"/>
</dbReference>
<dbReference type="RefSeq" id="WP_137273612.1">
    <property type="nucleotide sequence ID" value="NZ_QGAL01000018.1"/>
</dbReference>
<keyword evidence="2" id="KW-0813">Transport</keyword>